<feature type="transmembrane region" description="Helical" evidence="1">
    <location>
        <begin position="143"/>
        <end position="165"/>
    </location>
</feature>
<feature type="transmembrane region" description="Helical" evidence="1">
    <location>
        <begin position="76"/>
        <end position="98"/>
    </location>
</feature>
<accession>A0A1R3XB64</accession>
<protein>
    <submittedName>
        <fullName evidence="2">Uncharacterized protein</fullName>
    </submittedName>
</protein>
<keyword evidence="3" id="KW-1185">Reference proteome</keyword>
<name>A0A1R3XB64_9RHOB</name>
<dbReference type="Proteomes" id="UP000186997">
    <property type="component" value="Unassembled WGS sequence"/>
</dbReference>
<feature type="transmembrane region" description="Helical" evidence="1">
    <location>
        <begin position="177"/>
        <end position="201"/>
    </location>
</feature>
<evidence type="ECO:0000313" key="2">
    <source>
        <dbReference type="EMBL" id="SIT88249.1"/>
    </source>
</evidence>
<feature type="transmembrane region" description="Helical" evidence="1">
    <location>
        <begin position="221"/>
        <end position="239"/>
    </location>
</feature>
<proteinExistence type="predicted"/>
<evidence type="ECO:0000313" key="3">
    <source>
        <dbReference type="Proteomes" id="UP000186997"/>
    </source>
</evidence>
<gene>
    <name evidence="2" type="ORF">SAMN05421665_2661</name>
</gene>
<dbReference type="AlphaFoldDB" id="A0A1R3XB64"/>
<feature type="transmembrane region" description="Helical" evidence="1">
    <location>
        <begin position="20"/>
        <end position="44"/>
    </location>
</feature>
<organism evidence="2 3">
    <name type="scientific">Yoonia rosea</name>
    <dbReference type="NCBI Taxonomy" id="287098"/>
    <lineage>
        <taxon>Bacteria</taxon>
        <taxon>Pseudomonadati</taxon>
        <taxon>Pseudomonadota</taxon>
        <taxon>Alphaproteobacteria</taxon>
        <taxon>Rhodobacterales</taxon>
        <taxon>Paracoccaceae</taxon>
        <taxon>Yoonia</taxon>
    </lineage>
</organism>
<sequence>MERANLPFGVFLRLPHPLKFRAVAFAIFGCLLFLHMAAEAVLYFTPEYLLGPSRSKIAGIYFSVVNFDTEKNLPTFFNFSLLVLSAVLLFLITAIVYQRNDPLKIHWLILAITFLLMSFDEAAQMHEKLGSAVESALPTVGFFYYSWVIPVGIFAFLFGLSYISFLRRLPLAISKTIVLGGGLYILGALGMEILAGSLVSADRSAELSLGWRVVMTLEETFEMSGIIFFISALIAYLRIEAALPEKPLVGH</sequence>
<reference evidence="3" key="1">
    <citation type="submission" date="2017-01" db="EMBL/GenBank/DDBJ databases">
        <authorList>
            <person name="Varghese N."/>
            <person name="Submissions S."/>
        </authorList>
    </citation>
    <scope>NUCLEOTIDE SEQUENCE [LARGE SCALE GENOMIC DNA]</scope>
    <source>
        <strain evidence="3">DSM 29591</strain>
    </source>
</reference>
<dbReference type="EMBL" id="FTPR01000002">
    <property type="protein sequence ID" value="SIT88249.1"/>
    <property type="molecule type" value="Genomic_DNA"/>
</dbReference>
<feature type="transmembrane region" description="Helical" evidence="1">
    <location>
        <begin position="105"/>
        <end position="123"/>
    </location>
</feature>
<dbReference type="RefSeq" id="WP_076660400.1">
    <property type="nucleotide sequence ID" value="NZ_FTPR01000002.1"/>
</dbReference>
<keyword evidence="1" id="KW-0812">Transmembrane</keyword>
<keyword evidence="1" id="KW-1133">Transmembrane helix</keyword>
<keyword evidence="1" id="KW-0472">Membrane</keyword>
<dbReference type="OrthoDB" id="7876945at2"/>
<evidence type="ECO:0000256" key="1">
    <source>
        <dbReference type="SAM" id="Phobius"/>
    </source>
</evidence>